<dbReference type="SMART" id="SM00448">
    <property type="entry name" value="REC"/>
    <property type="match status" value="1"/>
</dbReference>
<dbReference type="Gene3D" id="3.30.70.1230">
    <property type="entry name" value="Nucleotide cyclase"/>
    <property type="match status" value="1"/>
</dbReference>
<keyword evidence="11" id="KW-1185">Reference proteome</keyword>
<dbReference type="Proteomes" id="UP000032946">
    <property type="component" value="Chromosome"/>
</dbReference>
<dbReference type="Gene3D" id="3.40.50.2300">
    <property type="match status" value="1"/>
</dbReference>
<dbReference type="PROSITE" id="PS50125">
    <property type="entry name" value="GUANYLATE_CYCLASE_2"/>
    <property type="match status" value="1"/>
</dbReference>
<evidence type="ECO:0000256" key="3">
    <source>
        <dbReference type="ARBA" id="ARBA00023012"/>
    </source>
</evidence>
<dbReference type="PANTHER" id="PTHR43081:SF1">
    <property type="entry name" value="ADENYLATE CYCLASE, TERMINAL-DIFFERENTIATION SPECIFIC"/>
    <property type="match status" value="1"/>
</dbReference>
<accession>A0A9P1P1S5</accession>
<dbReference type="InterPro" id="IPR001054">
    <property type="entry name" value="A/G_cyclase"/>
</dbReference>
<dbReference type="InterPro" id="IPR001789">
    <property type="entry name" value="Sig_transdc_resp-reg_receiver"/>
</dbReference>
<evidence type="ECO:0000256" key="5">
    <source>
        <dbReference type="ARBA" id="ARBA00023125"/>
    </source>
</evidence>
<feature type="modified residue" description="4-aspartylphosphate" evidence="7">
    <location>
        <position position="56"/>
    </location>
</feature>
<dbReference type="Pfam" id="PF00211">
    <property type="entry name" value="Guanylate_cyc"/>
    <property type="match status" value="1"/>
</dbReference>
<feature type="domain" description="Response regulatory" evidence="8">
    <location>
        <begin position="7"/>
        <end position="123"/>
    </location>
</feature>
<keyword evidence="4" id="KW-0805">Transcription regulation</keyword>
<name>A0A9P1P1S5_9CYAN</name>
<dbReference type="Pfam" id="PF00072">
    <property type="entry name" value="Response_reg"/>
    <property type="match status" value="1"/>
</dbReference>
<keyword evidence="6" id="KW-0804">Transcription</keyword>
<comment type="similarity">
    <text evidence="1">Belongs to the adenylyl cyclase class-3 family.</text>
</comment>
<dbReference type="SMART" id="SM00044">
    <property type="entry name" value="CYCc"/>
    <property type="match status" value="1"/>
</dbReference>
<dbReference type="GO" id="GO:0003677">
    <property type="term" value="F:DNA binding"/>
    <property type="evidence" value="ECO:0007669"/>
    <property type="project" value="UniProtKB-KW"/>
</dbReference>
<dbReference type="GO" id="GO:0004016">
    <property type="term" value="F:adenylate cyclase activity"/>
    <property type="evidence" value="ECO:0007669"/>
    <property type="project" value="UniProtKB-ARBA"/>
</dbReference>
<dbReference type="GO" id="GO:0000160">
    <property type="term" value="P:phosphorelay signal transduction system"/>
    <property type="evidence" value="ECO:0007669"/>
    <property type="project" value="UniProtKB-KW"/>
</dbReference>
<evidence type="ECO:0000313" key="10">
    <source>
        <dbReference type="EMBL" id="CDM98084.1"/>
    </source>
</evidence>
<dbReference type="CDD" id="cd17538">
    <property type="entry name" value="REC_D1_PleD-like"/>
    <property type="match status" value="1"/>
</dbReference>
<evidence type="ECO:0000313" key="11">
    <source>
        <dbReference type="Proteomes" id="UP000032946"/>
    </source>
</evidence>
<evidence type="ECO:0000256" key="4">
    <source>
        <dbReference type="ARBA" id="ARBA00023015"/>
    </source>
</evidence>
<dbReference type="SUPFAM" id="SSF52172">
    <property type="entry name" value="CheY-like"/>
    <property type="match status" value="1"/>
</dbReference>
<evidence type="ECO:0000256" key="2">
    <source>
        <dbReference type="ARBA" id="ARBA00022553"/>
    </source>
</evidence>
<dbReference type="RefSeq" id="WP_008055795.1">
    <property type="nucleotide sequence ID" value="NZ_FO818640.1"/>
</dbReference>
<dbReference type="GO" id="GO:0006171">
    <property type="term" value="P:cAMP biosynthetic process"/>
    <property type="evidence" value="ECO:0007669"/>
    <property type="project" value="TreeGrafter"/>
</dbReference>
<dbReference type="SUPFAM" id="SSF55073">
    <property type="entry name" value="Nucleotide cyclase"/>
    <property type="match status" value="1"/>
</dbReference>
<sequence length="438" mass="49459">MSETKLHILLVDDEPANLVLLEDLLMAEGYDTTLAESGPRAIELATNNPPDLVLLDIMMPDMNGFEVCDRLREHDILQTTPIIFLTALDDEESRLKGLEKMGDDYITKPINIKLLLAKIHNIIKLHKMRNDTAKVKLQRQVQEQNQRQFSAAWQINENLSNKFQLFVPQQFLKRIAPQGVGSIQLGNVTEEHLTVLFCDIRGFTSIAESQQARETFEWLNAFFNQMSHCISSHNGFIDKYLGDAIMAVFDMTNSHAIDALNSALLMQDSLRKFNRDRHLFSIKDPIRIGIGIDTGIGMIGTLGSNSRMDSTVIGNVVNTASRLEGLTKIYGCQIIASKSAIDTAELMTQSPENNESFQTRWIDCVTPRGKKEPLEIYEVLASQTYAVSPQKILTRPVFDRGTRCWRNGNIQEALKCFQAILTQDPSDTVAQYYLEKCQ</sequence>
<keyword evidence="5" id="KW-0238">DNA-binding</keyword>
<gene>
    <name evidence="10" type="ORF">ARTHRO_60685</name>
</gene>
<protein>
    <submittedName>
        <fullName evidence="10">Adenylate/guanylate cyclase</fullName>
    </submittedName>
</protein>
<dbReference type="CDD" id="cd07302">
    <property type="entry name" value="CHD"/>
    <property type="match status" value="1"/>
</dbReference>
<dbReference type="FunFam" id="3.40.50.2300:FF:000001">
    <property type="entry name" value="DNA-binding response regulator PhoB"/>
    <property type="match status" value="1"/>
</dbReference>
<reference evidence="10 11" key="1">
    <citation type="submission" date="2014-02" db="EMBL/GenBank/DDBJ databases">
        <authorList>
            <person name="Genoscope - CEA"/>
        </authorList>
    </citation>
    <scope>NUCLEOTIDE SEQUENCE [LARGE SCALE GENOMIC DNA]</scope>
    <source>
        <strain evidence="10 11">PCC 8005</strain>
    </source>
</reference>
<dbReference type="InterPro" id="IPR011006">
    <property type="entry name" value="CheY-like_superfamily"/>
</dbReference>
<dbReference type="InterPro" id="IPR050697">
    <property type="entry name" value="Adenylyl/Guanylyl_Cyclase_3/4"/>
</dbReference>
<proteinExistence type="inferred from homology"/>
<dbReference type="AlphaFoldDB" id="A0A9P1P1S5"/>
<dbReference type="EMBL" id="FO818640">
    <property type="protein sequence ID" value="CDM98084.1"/>
    <property type="molecule type" value="Genomic_DNA"/>
</dbReference>
<evidence type="ECO:0000256" key="1">
    <source>
        <dbReference type="ARBA" id="ARBA00005381"/>
    </source>
</evidence>
<evidence type="ECO:0000259" key="8">
    <source>
        <dbReference type="PROSITE" id="PS50110"/>
    </source>
</evidence>
<organism evidence="10 11">
    <name type="scientific">Limnospira indica PCC 8005</name>
    <dbReference type="NCBI Taxonomy" id="376219"/>
    <lineage>
        <taxon>Bacteria</taxon>
        <taxon>Bacillati</taxon>
        <taxon>Cyanobacteriota</taxon>
        <taxon>Cyanophyceae</taxon>
        <taxon>Oscillatoriophycideae</taxon>
        <taxon>Oscillatoriales</taxon>
        <taxon>Sirenicapillariaceae</taxon>
        <taxon>Limnospira</taxon>
    </lineage>
</organism>
<keyword evidence="2 7" id="KW-0597">Phosphoprotein</keyword>
<evidence type="ECO:0000259" key="9">
    <source>
        <dbReference type="PROSITE" id="PS50125"/>
    </source>
</evidence>
<dbReference type="PANTHER" id="PTHR43081">
    <property type="entry name" value="ADENYLATE CYCLASE, TERMINAL-DIFFERENTIATION SPECIFIC-RELATED"/>
    <property type="match status" value="1"/>
</dbReference>
<dbReference type="InterPro" id="IPR029787">
    <property type="entry name" value="Nucleotide_cyclase"/>
</dbReference>
<evidence type="ECO:0000256" key="6">
    <source>
        <dbReference type="ARBA" id="ARBA00023163"/>
    </source>
</evidence>
<evidence type="ECO:0000256" key="7">
    <source>
        <dbReference type="PROSITE-ProRule" id="PRU00169"/>
    </source>
</evidence>
<keyword evidence="3" id="KW-0902">Two-component regulatory system</keyword>
<feature type="domain" description="Guanylate cyclase" evidence="9">
    <location>
        <begin position="194"/>
        <end position="324"/>
    </location>
</feature>
<dbReference type="PROSITE" id="PS50110">
    <property type="entry name" value="RESPONSE_REGULATORY"/>
    <property type="match status" value="1"/>
</dbReference>